<dbReference type="EMBL" id="OZ034819">
    <property type="protein sequence ID" value="CAL1391551.1"/>
    <property type="molecule type" value="Genomic_DNA"/>
</dbReference>
<dbReference type="Proteomes" id="UP001497516">
    <property type="component" value="Chromosome 6"/>
</dbReference>
<protein>
    <submittedName>
        <fullName evidence="2">Uncharacterized protein</fullName>
    </submittedName>
</protein>
<dbReference type="AlphaFoldDB" id="A0AAV2EZT0"/>
<sequence>MKFMIITHWERDYEARDKNNFKLVAVVEKITTTANLLLDNDDDDCEIVSTLEDGKNNKGLIVAKDRLPLKRSFHSFYIVALSFLPPLVLLLGASWIVSLLIRKLKCG</sequence>
<reference evidence="2 3" key="1">
    <citation type="submission" date="2024-04" db="EMBL/GenBank/DDBJ databases">
        <authorList>
            <person name="Fracassetti M."/>
        </authorList>
    </citation>
    <scope>NUCLEOTIDE SEQUENCE [LARGE SCALE GENOMIC DNA]</scope>
</reference>
<feature type="transmembrane region" description="Helical" evidence="1">
    <location>
        <begin position="76"/>
        <end position="101"/>
    </location>
</feature>
<keyword evidence="1" id="KW-1133">Transmembrane helix</keyword>
<proteinExistence type="predicted"/>
<evidence type="ECO:0000313" key="3">
    <source>
        <dbReference type="Proteomes" id="UP001497516"/>
    </source>
</evidence>
<keyword evidence="1" id="KW-0472">Membrane</keyword>
<gene>
    <name evidence="2" type="ORF">LTRI10_LOCUS32267</name>
</gene>
<keyword evidence="1" id="KW-0812">Transmembrane</keyword>
<evidence type="ECO:0000256" key="1">
    <source>
        <dbReference type="SAM" id="Phobius"/>
    </source>
</evidence>
<name>A0AAV2EZT0_9ROSI</name>
<organism evidence="2 3">
    <name type="scientific">Linum trigynum</name>
    <dbReference type="NCBI Taxonomy" id="586398"/>
    <lineage>
        <taxon>Eukaryota</taxon>
        <taxon>Viridiplantae</taxon>
        <taxon>Streptophyta</taxon>
        <taxon>Embryophyta</taxon>
        <taxon>Tracheophyta</taxon>
        <taxon>Spermatophyta</taxon>
        <taxon>Magnoliopsida</taxon>
        <taxon>eudicotyledons</taxon>
        <taxon>Gunneridae</taxon>
        <taxon>Pentapetalae</taxon>
        <taxon>rosids</taxon>
        <taxon>fabids</taxon>
        <taxon>Malpighiales</taxon>
        <taxon>Linaceae</taxon>
        <taxon>Linum</taxon>
    </lineage>
</organism>
<evidence type="ECO:0000313" key="2">
    <source>
        <dbReference type="EMBL" id="CAL1391551.1"/>
    </source>
</evidence>
<keyword evidence="3" id="KW-1185">Reference proteome</keyword>
<accession>A0AAV2EZT0</accession>